<evidence type="ECO:0000313" key="9">
    <source>
        <dbReference type="Proteomes" id="UP000017700"/>
    </source>
</evidence>
<dbReference type="Pfam" id="PF06004">
    <property type="entry name" value="DUF903"/>
    <property type="match status" value="1"/>
</dbReference>
<dbReference type="EMBL" id="CP025084">
    <property type="protein sequence ID" value="AUH06926.1"/>
    <property type="molecule type" value="Genomic_DNA"/>
</dbReference>
<dbReference type="InterPro" id="IPR047807">
    <property type="entry name" value="YgdI/YgdR-like_SH3-like"/>
</dbReference>
<evidence type="ECO:0000256" key="1">
    <source>
        <dbReference type="ARBA" id="ARBA00022475"/>
    </source>
</evidence>
<dbReference type="InterPro" id="IPR010305">
    <property type="entry name" value="YgdI/YgdR-like"/>
</dbReference>
<evidence type="ECO:0000256" key="3">
    <source>
        <dbReference type="ARBA" id="ARBA00023136"/>
    </source>
</evidence>
<dbReference type="InterPro" id="IPR010920">
    <property type="entry name" value="LSM_dom_sf"/>
</dbReference>
<dbReference type="Gene3D" id="2.30.30.100">
    <property type="match status" value="1"/>
</dbReference>
<dbReference type="PANTHER" id="PTHR37011">
    <property type="entry name" value="POT FAMILY PEPTIDE TRANSPORT PROTEIN-RELATED"/>
    <property type="match status" value="1"/>
</dbReference>
<evidence type="ECO:0000313" key="8">
    <source>
        <dbReference type="EMBL" id="AUH06926.1"/>
    </source>
</evidence>
<dbReference type="PANTHER" id="PTHR37011:SF1">
    <property type="entry name" value="POT FAMILY PEPTIDE TRANSPORT PROTEIN"/>
    <property type="match status" value="1"/>
</dbReference>
<dbReference type="EMBL" id="CP025085">
    <property type="protein sequence ID" value="AUH02612.1"/>
    <property type="molecule type" value="Genomic_DNA"/>
</dbReference>
<organism evidence="8 9">
    <name type="scientific">Serratia sp. (strain ATCC 39006)</name>
    <name type="common">Prodigiosinella confusarubida</name>
    <dbReference type="NCBI Taxonomy" id="104623"/>
    <lineage>
        <taxon>Bacteria</taxon>
        <taxon>Pseudomonadati</taxon>
        <taxon>Pseudomonadota</taxon>
        <taxon>Gammaproteobacteria</taxon>
        <taxon>Enterobacterales</taxon>
        <taxon>Pectobacteriaceae</taxon>
        <taxon>Prodigiosinella</taxon>
    </lineage>
</organism>
<dbReference type="AlphaFoldDB" id="A0A2I5TDK4"/>
<evidence type="ECO:0000256" key="4">
    <source>
        <dbReference type="ARBA" id="ARBA00023139"/>
    </source>
</evidence>
<proteinExistence type="predicted"/>
<dbReference type="KEGG" id="serq:CWC46_19690"/>
<evidence type="ECO:0000256" key="5">
    <source>
        <dbReference type="ARBA" id="ARBA00023288"/>
    </source>
</evidence>
<accession>A0A2I5TDK4</accession>
<reference evidence="7 10" key="3">
    <citation type="submission" date="2017-11" db="EMBL/GenBank/DDBJ databases">
        <title>Complete genome sequence of Serratia sp. ATCC 39006 LacA.</title>
        <authorList>
            <person name="Hampton H.G."/>
            <person name="Jackson S.A."/>
            <person name="Jauregui R."/>
            <person name="Poulter G.T.M."/>
            <person name="Salmond G.P.C."/>
            <person name="Fineran P.C."/>
        </authorList>
    </citation>
    <scope>NUCLEOTIDE SEQUENCE [LARGE SCALE GENOMIC DNA]</scope>
    <source>
        <strain evidence="7 10">ATCC 39006</strain>
    </source>
</reference>
<dbReference type="Proteomes" id="UP000017700">
    <property type="component" value="Chromosome"/>
</dbReference>
<dbReference type="Proteomes" id="UP000233778">
    <property type="component" value="Chromosome"/>
</dbReference>
<feature type="domain" description="Lipoprotein YgdI/YgdR-like SH3-like" evidence="6">
    <location>
        <begin position="19"/>
        <end position="67"/>
    </location>
</feature>
<dbReference type="SUPFAM" id="SSF50182">
    <property type="entry name" value="Sm-like ribonucleoproteins"/>
    <property type="match status" value="1"/>
</dbReference>
<sequence>MKTALTLALITQLSGCASDYVIATQEGQMLLTKGKPTLDKNTGMLSYTDENGNHHQINRNKISQIIER</sequence>
<keyword evidence="3" id="KW-0472">Membrane</keyword>
<dbReference type="KEGG" id="sera:Ser39006_019690"/>
<keyword evidence="2" id="KW-0732">Signal</keyword>
<keyword evidence="1" id="KW-1003">Cell membrane</keyword>
<name>A0A2I5TDK4_SERS3</name>
<keyword evidence="5 8" id="KW-0449">Lipoprotein</keyword>
<evidence type="ECO:0000259" key="6">
    <source>
        <dbReference type="Pfam" id="PF06004"/>
    </source>
</evidence>
<keyword evidence="4" id="KW-0564">Palmitate</keyword>
<reference evidence="8" key="2">
    <citation type="submission" date="2013-09" db="EMBL/GenBank/DDBJ databases">
        <authorList>
            <person name="Wang G."/>
            <person name="Yang Y."/>
            <person name="Su Y."/>
        </authorList>
    </citation>
    <scope>NUCLEOTIDE SEQUENCE</scope>
    <source>
        <strain evidence="8">ATCC 39006</strain>
    </source>
</reference>
<protein>
    <submittedName>
        <fullName evidence="8">YgdI/YgdR family lipoprotein</fullName>
    </submittedName>
</protein>
<evidence type="ECO:0000313" key="10">
    <source>
        <dbReference type="Proteomes" id="UP000233778"/>
    </source>
</evidence>
<reference evidence="8" key="4">
    <citation type="submission" date="2017-11" db="EMBL/GenBank/DDBJ databases">
        <title>Complete genome sequence of Serratia sp. ATCC 39006.</title>
        <authorList>
            <person name="Hampton H.G."/>
            <person name="Jackson S.A."/>
            <person name="Jauregui R."/>
            <person name="Poulter G.T.M."/>
            <person name="Salmond G.P.C."/>
            <person name="Fineran P.C."/>
        </authorList>
    </citation>
    <scope>NUCLEOTIDE SEQUENCE</scope>
    <source>
        <strain evidence="8">ATCC 39006</strain>
    </source>
</reference>
<dbReference type="STRING" id="104623.Ser39006_01566"/>
<dbReference type="NCBIfam" id="NF033216">
    <property type="entry name" value="lipo_YgdI_YgdR"/>
    <property type="match status" value="1"/>
</dbReference>
<evidence type="ECO:0000313" key="7">
    <source>
        <dbReference type="EMBL" id="AUH02612.1"/>
    </source>
</evidence>
<reference evidence="8 9" key="1">
    <citation type="journal article" date="2013" name="Genome Announc.">
        <title>Draft genome sequence of Serratia sp. strain ATCC 39006, a model bacterium for analysis of the biosynthesis and regulation of prodigiosin, a carbapenem, and gas vesicles.</title>
        <authorList>
            <person name="Fineran P.C."/>
            <person name="Iglesias Cans M.C."/>
            <person name="Ramsay J.P."/>
            <person name="Wilf N.M."/>
            <person name="Cossyleon D."/>
            <person name="McNeil M.B."/>
            <person name="Williamson N.R."/>
            <person name="Monson R.E."/>
            <person name="Becher S.A."/>
            <person name="Stanton J.A."/>
            <person name="Brugger K."/>
            <person name="Brown S.D."/>
            <person name="Salmond G.P."/>
        </authorList>
    </citation>
    <scope>NUCLEOTIDE SEQUENCE [LARGE SCALE GENOMIC DNA]</scope>
    <source>
        <strain evidence="8">ATCC 39006</strain>
        <strain evidence="9">ATCC 39006 / SC 11482</strain>
    </source>
</reference>
<evidence type="ECO:0000256" key="2">
    <source>
        <dbReference type="ARBA" id="ARBA00022729"/>
    </source>
</evidence>
<keyword evidence="9" id="KW-1185">Reference proteome</keyword>
<gene>
    <name evidence="7" type="ORF">CWC46_19690</name>
    <name evidence="8" type="ORF">Ser39006_019690</name>
</gene>
<dbReference type="OrthoDB" id="6520455at2"/>